<dbReference type="Gene3D" id="3.40.50.2300">
    <property type="match status" value="1"/>
</dbReference>
<dbReference type="SMART" id="SM00448">
    <property type="entry name" value="REC"/>
    <property type="match status" value="1"/>
</dbReference>
<dbReference type="SUPFAM" id="SSF52172">
    <property type="entry name" value="CheY-like"/>
    <property type="match status" value="1"/>
</dbReference>
<dbReference type="PROSITE" id="PS50109">
    <property type="entry name" value="HIS_KIN"/>
    <property type="match status" value="1"/>
</dbReference>
<keyword evidence="3 5" id="KW-0597">Phosphoprotein</keyword>
<dbReference type="CDD" id="cd00082">
    <property type="entry name" value="HisKA"/>
    <property type="match status" value="1"/>
</dbReference>
<dbReference type="InterPro" id="IPR036097">
    <property type="entry name" value="HisK_dim/P_sf"/>
</dbReference>
<dbReference type="Pfam" id="PF02518">
    <property type="entry name" value="HATPase_c"/>
    <property type="match status" value="1"/>
</dbReference>
<evidence type="ECO:0000256" key="2">
    <source>
        <dbReference type="ARBA" id="ARBA00012438"/>
    </source>
</evidence>
<evidence type="ECO:0000256" key="1">
    <source>
        <dbReference type="ARBA" id="ARBA00000085"/>
    </source>
</evidence>
<proteinExistence type="predicted"/>
<dbReference type="Pfam" id="PF00512">
    <property type="entry name" value="HisKA"/>
    <property type="match status" value="1"/>
</dbReference>
<dbReference type="Gene3D" id="1.10.287.130">
    <property type="match status" value="1"/>
</dbReference>
<dbReference type="PANTHER" id="PTHR45339">
    <property type="entry name" value="HYBRID SIGNAL TRANSDUCTION HISTIDINE KINASE J"/>
    <property type="match status" value="1"/>
</dbReference>
<comment type="catalytic activity">
    <reaction evidence="1">
        <text>ATP + protein L-histidine = ADP + protein N-phospho-L-histidine.</text>
        <dbReference type="EC" id="2.7.13.3"/>
    </reaction>
</comment>
<feature type="transmembrane region" description="Helical" evidence="6">
    <location>
        <begin position="344"/>
        <end position="367"/>
    </location>
</feature>
<evidence type="ECO:0000256" key="4">
    <source>
        <dbReference type="ARBA" id="ARBA00023012"/>
    </source>
</evidence>
<evidence type="ECO:0000256" key="5">
    <source>
        <dbReference type="PROSITE-ProRule" id="PRU00169"/>
    </source>
</evidence>
<sequence>MKKSQLIYIIVLPIYFLLGNIEVKSQFLIDQDTFLNPKSIYQKAQISNVGSENLKIEDFLEKQDSFDFKAISGPNTNLGFTKDNFWLKFKIQNTANKTLSLFFETGRPITDIIELHQIDQAGTIISQVTGDLLPFSEKPLSHRKMIFPIELEANQEYEFYVQYQSDGEVINLPLELHSANSLILTSYKEQLVFGLFYGILLLAGTIYLFFYFGIKEKSFLLYFTYVLSIALLHLSLDGYFFQYFTPDAGWISRNAVLLAAAFSTLAFGSYVQVYMKVSNFSPVLNKIYNSLHICVIALITAIFFIRSVVEFYYPLVNLFGILLLFLIIGTLIVSIRKNAAPDIFFSVGLFFFFAGFLVFILNNFSVIPNSFITENASKFGTGLEIIFLSLSMANRIRILKSEKEKMQGIALQRSQESNEIKSFFLSNISHELRTPLNAVIGLSKSIQESTEDQKIKSDLEVIQYSSLGLLSAIDDIFDYSKIEKKELKLEERQLEISKVIQELRTITDNQVKNKKLKFIYEEINQLPKYIIGDKARIRQIILNVLNNAVKFTQDGEVKLSINSVLQKNDTVNLNIIVQDTGVGIDKEKLDRIYESFIQEQIDDKRKFGGFGLGLCIVKALVELYEGKIEISSEQGKGTKVQIDLNFKVPSRDQKLPSSPLVNGDYDLEGKHILIVEDNPVNQMVMKSILRKWKNTSFDIANHGLEALDKLKASHFDLILMDLQMPEMDGYEATEAIRKGEAGSKYQNIPIIAVTADATDKAKSKVKAVGMDDYMTKPVDKDELYTKIQHAFYLVKVDLSGVL</sequence>
<dbReference type="Proteomes" id="UP000198480">
    <property type="component" value="Unassembled WGS sequence"/>
</dbReference>
<dbReference type="SMART" id="SM00387">
    <property type="entry name" value="HATPase_c"/>
    <property type="match status" value="1"/>
</dbReference>
<dbReference type="InterPro" id="IPR003661">
    <property type="entry name" value="HisK_dim/P_dom"/>
</dbReference>
<keyword evidence="9" id="KW-0418">Kinase</keyword>
<evidence type="ECO:0000259" key="8">
    <source>
        <dbReference type="PROSITE" id="PS50110"/>
    </source>
</evidence>
<dbReference type="EMBL" id="FZOK01000004">
    <property type="protein sequence ID" value="SNS14096.1"/>
    <property type="molecule type" value="Genomic_DNA"/>
</dbReference>
<reference evidence="10" key="1">
    <citation type="submission" date="2017-06" db="EMBL/GenBank/DDBJ databases">
        <authorList>
            <person name="Varghese N."/>
            <person name="Submissions S."/>
        </authorList>
    </citation>
    <scope>NUCLEOTIDE SEQUENCE [LARGE SCALE GENOMIC DNA]</scope>
    <source>
        <strain evidence="10">5C</strain>
    </source>
</reference>
<evidence type="ECO:0000259" key="7">
    <source>
        <dbReference type="PROSITE" id="PS50109"/>
    </source>
</evidence>
<dbReference type="CDD" id="cd17546">
    <property type="entry name" value="REC_hyHK_CKI1_RcsC-like"/>
    <property type="match status" value="1"/>
</dbReference>
<evidence type="ECO:0000313" key="9">
    <source>
        <dbReference type="EMBL" id="SNS14096.1"/>
    </source>
</evidence>
<name>A0A239C1R4_9BACT</name>
<dbReference type="SMART" id="SM00388">
    <property type="entry name" value="HisKA"/>
    <property type="match status" value="1"/>
</dbReference>
<keyword evidence="10" id="KW-1185">Reference proteome</keyword>
<dbReference type="AlphaFoldDB" id="A0A239C1R4"/>
<dbReference type="OrthoDB" id="9816309at2"/>
<evidence type="ECO:0000313" key="10">
    <source>
        <dbReference type="Proteomes" id="UP000198480"/>
    </source>
</evidence>
<feature type="transmembrane region" description="Helical" evidence="6">
    <location>
        <begin position="256"/>
        <end position="275"/>
    </location>
</feature>
<dbReference type="PANTHER" id="PTHR45339:SF1">
    <property type="entry name" value="HYBRID SIGNAL TRANSDUCTION HISTIDINE KINASE J"/>
    <property type="match status" value="1"/>
</dbReference>
<evidence type="ECO:0000256" key="6">
    <source>
        <dbReference type="SAM" id="Phobius"/>
    </source>
</evidence>
<feature type="domain" description="Histidine kinase" evidence="7">
    <location>
        <begin position="427"/>
        <end position="648"/>
    </location>
</feature>
<gene>
    <name evidence="9" type="ORF">SAMN06295967_10433</name>
</gene>
<dbReference type="Pfam" id="PF00072">
    <property type="entry name" value="Response_reg"/>
    <property type="match status" value="1"/>
</dbReference>
<dbReference type="SUPFAM" id="SSF47384">
    <property type="entry name" value="Homodimeric domain of signal transducing histidine kinase"/>
    <property type="match status" value="1"/>
</dbReference>
<evidence type="ECO:0000256" key="3">
    <source>
        <dbReference type="ARBA" id="ARBA00022553"/>
    </source>
</evidence>
<dbReference type="InterPro" id="IPR005467">
    <property type="entry name" value="His_kinase_dom"/>
</dbReference>
<organism evidence="9 10">
    <name type="scientific">Belliella buryatensis</name>
    <dbReference type="NCBI Taxonomy" id="1500549"/>
    <lineage>
        <taxon>Bacteria</taxon>
        <taxon>Pseudomonadati</taxon>
        <taxon>Bacteroidota</taxon>
        <taxon>Cytophagia</taxon>
        <taxon>Cytophagales</taxon>
        <taxon>Cyclobacteriaceae</taxon>
        <taxon>Belliella</taxon>
    </lineage>
</organism>
<feature type="transmembrane region" description="Helical" evidence="6">
    <location>
        <begin position="191"/>
        <end position="212"/>
    </location>
</feature>
<dbReference type="InterPro" id="IPR011006">
    <property type="entry name" value="CheY-like_superfamily"/>
</dbReference>
<dbReference type="EC" id="2.7.13.3" evidence="2"/>
<feature type="transmembrane region" description="Helical" evidence="6">
    <location>
        <begin position="311"/>
        <end position="332"/>
    </location>
</feature>
<dbReference type="InterPro" id="IPR003594">
    <property type="entry name" value="HATPase_dom"/>
</dbReference>
<keyword evidence="6" id="KW-1133">Transmembrane helix</keyword>
<keyword evidence="4" id="KW-0902">Two-component regulatory system</keyword>
<dbReference type="InterPro" id="IPR011623">
    <property type="entry name" value="7TMR_DISM_rcpt_extracell_dom1"/>
</dbReference>
<keyword evidence="6" id="KW-0472">Membrane</keyword>
<dbReference type="Gene3D" id="3.30.565.10">
    <property type="entry name" value="Histidine kinase-like ATPase, C-terminal domain"/>
    <property type="match status" value="1"/>
</dbReference>
<keyword evidence="6" id="KW-0812">Transmembrane</keyword>
<feature type="transmembrane region" description="Helical" evidence="6">
    <location>
        <begin position="219"/>
        <end position="236"/>
    </location>
</feature>
<feature type="domain" description="Response regulatory" evidence="8">
    <location>
        <begin position="671"/>
        <end position="791"/>
    </location>
</feature>
<dbReference type="Pfam" id="PF07696">
    <property type="entry name" value="7TMR-DISMED2"/>
    <property type="match status" value="1"/>
</dbReference>
<dbReference type="Pfam" id="PF07695">
    <property type="entry name" value="7TMR-DISM_7TM"/>
    <property type="match status" value="1"/>
</dbReference>
<dbReference type="SUPFAM" id="SSF55874">
    <property type="entry name" value="ATPase domain of HSP90 chaperone/DNA topoisomerase II/histidine kinase"/>
    <property type="match status" value="1"/>
</dbReference>
<feature type="modified residue" description="4-aspartylphosphate" evidence="5">
    <location>
        <position position="721"/>
    </location>
</feature>
<feature type="transmembrane region" description="Helical" evidence="6">
    <location>
        <begin position="287"/>
        <end position="305"/>
    </location>
</feature>
<dbReference type="InterPro" id="IPR036890">
    <property type="entry name" value="HATPase_C_sf"/>
</dbReference>
<dbReference type="InterPro" id="IPR001789">
    <property type="entry name" value="Sig_transdc_resp-reg_receiver"/>
</dbReference>
<dbReference type="Gene3D" id="2.60.40.2380">
    <property type="match status" value="1"/>
</dbReference>
<dbReference type="InterPro" id="IPR004358">
    <property type="entry name" value="Sig_transdc_His_kin-like_C"/>
</dbReference>
<dbReference type="PROSITE" id="PS50110">
    <property type="entry name" value="RESPONSE_REGULATORY"/>
    <property type="match status" value="1"/>
</dbReference>
<accession>A0A239C1R4</accession>
<keyword evidence="9" id="KW-0808">Transferase</keyword>
<dbReference type="FunFam" id="3.30.565.10:FF:000010">
    <property type="entry name" value="Sensor histidine kinase RcsC"/>
    <property type="match status" value="1"/>
</dbReference>
<protein>
    <recommendedName>
        <fullName evidence="2">histidine kinase</fullName>
        <ecNumber evidence="2">2.7.13.3</ecNumber>
    </recommendedName>
</protein>
<dbReference type="GO" id="GO:0000155">
    <property type="term" value="F:phosphorelay sensor kinase activity"/>
    <property type="evidence" value="ECO:0007669"/>
    <property type="project" value="InterPro"/>
</dbReference>
<dbReference type="RefSeq" id="WP_089238684.1">
    <property type="nucleotide sequence ID" value="NZ_FZOK01000004.1"/>
</dbReference>
<dbReference type="PRINTS" id="PR00344">
    <property type="entry name" value="BCTRLSENSOR"/>
</dbReference>
<dbReference type="InterPro" id="IPR011622">
    <property type="entry name" value="7TMR_DISM_rcpt_extracell_dom2"/>
</dbReference>